<dbReference type="SUPFAM" id="SSF103247">
    <property type="entry name" value="TT1751-like"/>
    <property type="match status" value="1"/>
</dbReference>
<dbReference type="AlphaFoldDB" id="A0A1A7PMV8"/>
<keyword evidence="1" id="KW-0732">Signal</keyword>
<dbReference type="CDD" id="cd14797">
    <property type="entry name" value="DUF302"/>
    <property type="match status" value="1"/>
</dbReference>
<evidence type="ECO:0000256" key="1">
    <source>
        <dbReference type="SAM" id="SignalP"/>
    </source>
</evidence>
<dbReference type="RefSeq" id="WP_065238059.1">
    <property type="nucleotide sequence ID" value="NZ_JTJR01000046.1"/>
</dbReference>
<accession>A0A1A7PMV8</accession>
<evidence type="ECO:0000259" key="2">
    <source>
        <dbReference type="Pfam" id="PF03625"/>
    </source>
</evidence>
<dbReference type="PATRIC" id="fig|505345.6.peg.2090"/>
<dbReference type="PANTHER" id="PTHR38342">
    <property type="entry name" value="SLR5037 PROTEIN"/>
    <property type="match status" value="1"/>
</dbReference>
<dbReference type="InterPro" id="IPR035923">
    <property type="entry name" value="TT1751-like_sf"/>
</dbReference>
<proteinExistence type="predicted"/>
<sequence>MRKLVKYATLAMLINVAFAAQADMKPVTDVLPSHIHYVESKYSFDNTIERLVNNFKQRGMTIFAIIDHQKAAKETQLEMQPATVIVFGTPKAGTPLMLKDPDFALQLPLKVLVTEVNGKVRVVFNDTKALISGSKISFEQVENSLAKVEGLIQKVVTE</sequence>
<feature type="signal peptide" evidence="1">
    <location>
        <begin position="1"/>
        <end position="22"/>
    </location>
</feature>
<dbReference type="STRING" id="505345.QV06_10305"/>
<dbReference type="PANTHER" id="PTHR38342:SF2">
    <property type="entry name" value="INNER MEMBRANE OR EXPORTED"/>
    <property type="match status" value="1"/>
</dbReference>
<dbReference type="InterPro" id="IPR005180">
    <property type="entry name" value="DUF302"/>
</dbReference>
<name>A0A1A7PMV8_9PAST</name>
<protein>
    <recommendedName>
        <fullName evidence="2">DUF302 domain-containing protein</fullName>
    </recommendedName>
</protein>
<evidence type="ECO:0000313" key="3">
    <source>
        <dbReference type="EMBL" id="OBX03091.1"/>
    </source>
</evidence>
<reference evidence="3 4" key="1">
    <citation type="submission" date="2014-11" db="EMBL/GenBank/DDBJ databases">
        <title>Pan-genome of Gallibacterium spp.</title>
        <authorList>
            <person name="Kudirkiene E."/>
            <person name="Bojesen A.M."/>
        </authorList>
    </citation>
    <scope>NUCLEOTIDE SEQUENCE [LARGE SCALE GENOMIC DNA]</scope>
    <source>
        <strain evidence="3 4">59/S3/89</strain>
    </source>
</reference>
<organism evidence="3 4">
    <name type="scientific">Gallibacterium genomosp. 3</name>
    <dbReference type="NCBI Taxonomy" id="505345"/>
    <lineage>
        <taxon>Bacteria</taxon>
        <taxon>Pseudomonadati</taxon>
        <taxon>Pseudomonadota</taxon>
        <taxon>Gammaproteobacteria</taxon>
        <taxon>Pasteurellales</taxon>
        <taxon>Pasteurellaceae</taxon>
        <taxon>Gallibacterium</taxon>
    </lineage>
</organism>
<feature type="domain" description="DUF302" evidence="2">
    <location>
        <begin position="66"/>
        <end position="126"/>
    </location>
</feature>
<dbReference type="Proteomes" id="UP000092626">
    <property type="component" value="Unassembled WGS sequence"/>
</dbReference>
<dbReference type="Gene3D" id="3.30.310.70">
    <property type="entry name" value="TT1751-like domain"/>
    <property type="match status" value="1"/>
</dbReference>
<evidence type="ECO:0000313" key="4">
    <source>
        <dbReference type="Proteomes" id="UP000092626"/>
    </source>
</evidence>
<feature type="chain" id="PRO_5008359204" description="DUF302 domain-containing protein" evidence="1">
    <location>
        <begin position="23"/>
        <end position="158"/>
    </location>
</feature>
<dbReference type="EMBL" id="JTJR01000046">
    <property type="protein sequence ID" value="OBX03091.1"/>
    <property type="molecule type" value="Genomic_DNA"/>
</dbReference>
<gene>
    <name evidence="3" type="ORF">QV06_10305</name>
</gene>
<dbReference type="Pfam" id="PF03625">
    <property type="entry name" value="DUF302"/>
    <property type="match status" value="1"/>
</dbReference>
<comment type="caution">
    <text evidence="3">The sequence shown here is derived from an EMBL/GenBank/DDBJ whole genome shotgun (WGS) entry which is preliminary data.</text>
</comment>